<dbReference type="Proteomes" id="UP001148614">
    <property type="component" value="Unassembled WGS sequence"/>
</dbReference>
<feature type="domain" description="Heterokaryon incompatibility" evidence="2">
    <location>
        <begin position="24"/>
        <end position="121"/>
    </location>
</feature>
<gene>
    <name evidence="3" type="ORF">NPX13_g8851</name>
</gene>
<keyword evidence="1" id="KW-1133">Transmembrane helix</keyword>
<evidence type="ECO:0000259" key="2">
    <source>
        <dbReference type="Pfam" id="PF06985"/>
    </source>
</evidence>
<sequence>MRLLDTTTFELRNGEQGSFRQEGYAILSHRWVGLEITFDELKNHTAELRTGERPLSSPQADKIRGACDAARHQGIKWMWIDTCCINKNSSTEESESINSMFKWYREAKLCITYLADVRRDVRHPSTSAGIFKRIYSEEPSEWFSRGWTLQELLAPQHMQFFDMDWAYMGTKMELAGALSSVTGINMRYLTGAENFREACIAVKMSWMATRTTTREEDMAYSMLGVFGITMTPQYGEGQGAFMRLQEILMTTYLFDESLFAWTMPQPNSGGRHGVRNDKFAPGEWGLIAASPAWFRDSGDILTNPEQTETRSFSMTPQGLRAPIRRTVYTGKMKALDGAFGLLWVTIVGSIPAVFGFLYVKHKLNKKAKEDFAFPLNCYRRDEKGRIATVEIYMRPTAVDKVRLRNKTTPPYLVAKRIRCNELGLRMKPVTDIGEGVVLQPRPGF</sequence>
<dbReference type="Pfam" id="PF06985">
    <property type="entry name" value="HET"/>
    <property type="match status" value="1"/>
</dbReference>
<comment type="caution">
    <text evidence="3">The sequence shown here is derived from an EMBL/GenBank/DDBJ whole genome shotgun (WGS) entry which is preliminary data.</text>
</comment>
<keyword evidence="1" id="KW-0812">Transmembrane</keyword>
<dbReference type="AlphaFoldDB" id="A0A9W8TJR8"/>
<feature type="transmembrane region" description="Helical" evidence="1">
    <location>
        <begin position="338"/>
        <end position="359"/>
    </location>
</feature>
<reference evidence="3" key="1">
    <citation type="submission" date="2022-07" db="EMBL/GenBank/DDBJ databases">
        <title>Genome Sequence of Xylaria arbuscula.</title>
        <authorList>
            <person name="Buettner E."/>
        </authorList>
    </citation>
    <scope>NUCLEOTIDE SEQUENCE</scope>
    <source>
        <strain evidence="3">VT107</strain>
    </source>
</reference>
<dbReference type="PANTHER" id="PTHR10622">
    <property type="entry name" value="HET DOMAIN-CONTAINING PROTEIN"/>
    <property type="match status" value="1"/>
</dbReference>
<name>A0A9W8TJR8_9PEZI</name>
<dbReference type="PANTHER" id="PTHR10622:SF10">
    <property type="entry name" value="HET DOMAIN-CONTAINING PROTEIN"/>
    <property type="match status" value="1"/>
</dbReference>
<keyword evidence="4" id="KW-1185">Reference proteome</keyword>
<proteinExistence type="predicted"/>
<accession>A0A9W8TJR8</accession>
<dbReference type="VEuPathDB" id="FungiDB:F4678DRAFT_442126"/>
<keyword evidence="1" id="KW-0472">Membrane</keyword>
<organism evidence="3 4">
    <name type="scientific">Xylaria arbuscula</name>
    <dbReference type="NCBI Taxonomy" id="114810"/>
    <lineage>
        <taxon>Eukaryota</taxon>
        <taxon>Fungi</taxon>
        <taxon>Dikarya</taxon>
        <taxon>Ascomycota</taxon>
        <taxon>Pezizomycotina</taxon>
        <taxon>Sordariomycetes</taxon>
        <taxon>Xylariomycetidae</taxon>
        <taxon>Xylariales</taxon>
        <taxon>Xylariaceae</taxon>
        <taxon>Xylaria</taxon>
    </lineage>
</organism>
<evidence type="ECO:0000313" key="4">
    <source>
        <dbReference type="Proteomes" id="UP001148614"/>
    </source>
</evidence>
<evidence type="ECO:0000313" key="3">
    <source>
        <dbReference type="EMBL" id="KAJ3561677.1"/>
    </source>
</evidence>
<dbReference type="EMBL" id="JANPWZ010002028">
    <property type="protein sequence ID" value="KAJ3561677.1"/>
    <property type="molecule type" value="Genomic_DNA"/>
</dbReference>
<protein>
    <recommendedName>
        <fullName evidence="2">Heterokaryon incompatibility domain-containing protein</fullName>
    </recommendedName>
</protein>
<evidence type="ECO:0000256" key="1">
    <source>
        <dbReference type="SAM" id="Phobius"/>
    </source>
</evidence>
<dbReference type="InterPro" id="IPR010730">
    <property type="entry name" value="HET"/>
</dbReference>